<sequence length="89" mass="10674">MIWKLTQRFTLVYLGEKLHDEYLTESIHHSLLEQVLGDRVRVLLYMQAMRKTSFLLANQDFRLPYSRALANESRVKTGQVINIFLFYYM</sequence>
<accession>A0A8B8J2K5</accession>
<evidence type="ECO:0000313" key="1">
    <source>
        <dbReference type="Proteomes" id="UP000228380"/>
    </source>
</evidence>
<name>A0A8B8J2K5_PHODC</name>
<proteinExistence type="predicted"/>
<organism evidence="1 2">
    <name type="scientific">Phoenix dactylifera</name>
    <name type="common">Date palm</name>
    <dbReference type="NCBI Taxonomy" id="42345"/>
    <lineage>
        <taxon>Eukaryota</taxon>
        <taxon>Viridiplantae</taxon>
        <taxon>Streptophyta</taxon>
        <taxon>Embryophyta</taxon>
        <taxon>Tracheophyta</taxon>
        <taxon>Spermatophyta</taxon>
        <taxon>Magnoliopsida</taxon>
        <taxon>Liliopsida</taxon>
        <taxon>Arecaceae</taxon>
        <taxon>Coryphoideae</taxon>
        <taxon>Phoeniceae</taxon>
        <taxon>Phoenix</taxon>
    </lineage>
</organism>
<dbReference type="AlphaFoldDB" id="A0A8B8J2K5"/>
<gene>
    <name evidence="2" type="primary">LOC113462538</name>
</gene>
<dbReference type="RefSeq" id="XP_026659251.1">
    <property type="nucleotide sequence ID" value="XM_026803450.2"/>
</dbReference>
<reference evidence="2" key="2">
    <citation type="submission" date="2025-08" db="UniProtKB">
        <authorList>
            <consortium name="RefSeq"/>
        </authorList>
    </citation>
    <scope>IDENTIFICATION</scope>
    <source>
        <tissue evidence="2">Young leaves</tissue>
    </source>
</reference>
<protein>
    <submittedName>
        <fullName evidence="2">Uncharacterized protein LOC113462538 isoform X2</fullName>
    </submittedName>
</protein>
<dbReference type="Proteomes" id="UP000228380">
    <property type="component" value="Chromosome 3"/>
</dbReference>
<dbReference type="GeneID" id="113462538"/>
<reference evidence="1" key="1">
    <citation type="journal article" date="2019" name="Nat. Commun.">
        <title>Genome-wide association mapping of date palm fruit traits.</title>
        <authorList>
            <person name="Hazzouri K.M."/>
            <person name="Gros-Balthazard M."/>
            <person name="Flowers J.M."/>
            <person name="Copetti D."/>
            <person name="Lemansour A."/>
            <person name="Lebrun M."/>
            <person name="Masmoudi K."/>
            <person name="Ferrand S."/>
            <person name="Dhar M.I."/>
            <person name="Fresquez Z.A."/>
            <person name="Rosas U."/>
            <person name="Zhang J."/>
            <person name="Talag J."/>
            <person name="Lee S."/>
            <person name="Kudrna D."/>
            <person name="Powell R.F."/>
            <person name="Leitch I.J."/>
            <person name="Krueger R.R."/>
            <person name="Wing R.A."/>
            <person name="Amiri K.M.A."/>
            <person name="Purugganan M.D."/>
        </authorList>
    </citation>
    <scope>NUCLEOTIDE SEQUENCE [LARGE SCALE GENOMIC DNA]</scope>
    <source>
        <strain evidence="1">cv. Khalas</strain>
    </source>
</reference>
<keyword evidence="1" id="KW-1185">Reference proteome</keyword>
<evidence type="ECO:0000313" key="2">
    <source>
        <dbReference type="RefSeq" id="XP_026659251.1"/>
    </source>
</evidence>